<sequence length="139" mass="15798">MKSFKGRIATAGDRVDVYKNLHTGGFSVRSKSSGKVLCHVDSVTLTDCKFHVSKSGREKTVKEKRRRVHAWVQGTLDQIEPICEPNIEGIVYYNPYKTETFVEGEETVTYAENVLLKGDHAYRCSKKTNKESEVECTYE</sequence>
<keyword evidence="1" id="KW-0614">Plasmid</keyword>
<geneLocation type="plasmid" evidence="2">
    <name>pldw-31</name>
</geneLocation>
<dbReference type="RefSeq" id="WP_128526989.1">
    <property type="nucleotide sequence ID" value="NZ_CP026119.1"/>
</dbReference>
<dbReference type="AlphaFoldDB" id="A0A410MJ90"/>
<dbReference type="InterPro" id="IPR058002">
    <property type="entry name" value="Gp82"/>
</dbReference>
<dbReference type="KEGG" id="hli:HLI_21115"/>
<gene>
    <name evidence="1" type="ORF">HLI_21115</name>
</gene>
<name>A0A410MJ90_9BACI</name>
<protein>
    <submittedName>
        <fullName evidence="1">Uncharacterized protein</fullName>
    </submittedName>
</protein>
<accession>A0A410MJ90</accession>
<organism evidence="1 2">
    <name type="scientific">Halobacillus litoralis</name>
    <dbReference type="NCBI Taxonomy" id="45668"/>
    <lineage>
        <taxon>Bacteria</taxon>
        <taxon>Bacillati</taxon>
        <taxon>Bacillota</taxon>
        <taxon>Bacilli</taxon>
        <taxon>Bacillales</taxon>
        <taxon>Bacillaceae</taxon>
        <taxon>Halobacillus</taxon>
    </lineage>
</organism>
<dbReference type="Pfam" id="PF25735">
    <property type="entry name" value="Phage_L5_gp82"/>
    <property type="match status" value="1"/>
</dbReference>
<evidence type="ECO:0000313" key="2">
    <source>
        <dbReference type="Proteomes" id="UP000287756"/>
    </source>
</evidence>
<dbReference type="OrthoDB" id="2636613at2"/>
<proteinExistence type="predicted"/>
<dbReference type="EMBL" id="CP026119">
    <property type="protein sequence ID" value="QAS54760.1"/>
    <property type="molecule type" value="Genomic_DNA"/>
</dbReference>
<reference evidence="1 2" key="1">
    <citation type="submission" date="2018-01" db="EMBL/GenBank/DDBJ databases">
        <title>The whole genome sequencing and assembly of Halobacillus litoralis ERB031 strain.</title>
        <authorList>
            <person name="Lee S.-J."/>
            <person name="Park M.-K."/>
            <person name="Kim J.-Y."/>
            <person name="Lee Y.-J."/>
            <person name="Yi H."/>
            <person name="Bahn Y.-S."/>
            <person name="Kim J.F."/>
            <person name="Lee D.-W."/>
        </authorList>
    </citation>
    <scope>NUCLEOTIDE SEQUENCE [LARGE SCALE GENOMIC DNA]</scope>
    <source>
        <strain evidence="1 2">ERB 031</strain>
        <plasmid evidence="2">pldw-31</plasmid>
    </source>
</reference>
<evidence type="ECO:0000313" key="1">
    <source>
        <dbReference type="EMBL" id="QAS54760.1"/>
    </source>
</evidence>
<dbReference type="Proteomes" id="UP000287756">
    <property type="component" value="Plasmid pLDW-31"/>
</dbReference>